<evidence type="ECO:0000256" key="3">
    <source>
        <dbReference type="SAM" id="MobiDB-lite"/>
    </source>
</evidence>
<feature type="DNA-binding region" description="H-T-H motif" evidence="2">
    <location>
        <begin position="88"/>
        <end position="107"/>
    </location>
</feature>
<name>A0A2S7CJL9_9XANT</name>
<dbReference type="Pfam" id="PF00440">
    <property type="entry name" value="TetR_N"/>
    <property type="match status" value="1"/>
</dbReference>
<sequence length="273" mass="28828">MQTARAHATAGRSAVRVQLPSPATPQKSLASPKWYGTAPHQEQSADAAVASTDPAPPTHRTTKGAQRIHDLLVVASERFLDLGFDAVSVDDILAVVGGSRRNVYAHFGGKEGLFKAAMLHVAAEMAKPLDALVIEGRNPAEALPVLGHTLVRTALSPRTLAVHRILTNEGKRFPDIAQAMLNSSYLKIQAKVAAWIATQQGDAPGQFTTGLSAYVLAEQFMSMTASHVKLLAIVGLINPPLHDSEIDVIVGNAVCTLLQGAAVGAQTLEERSG</sequence>
<keyword evidence="1 2" id="KW-0238">DNA-binding</keyword>
<dbReference type="InterPro" id="IPR050109">
    <property type="entry name" value="HTH-type_TetR-like_transc_reg"/>
</dbReference>
<evidence type="ECO:0000259" key="4">
    <source>
        <dbReference type="PROSITE" id="PS50977"/>
    </source>
</evidence>
<dbReference type="PANTHER" id="PTHR30055:SF146">
    <property type="entry name" value="HTH-TYPE TRANSCRIPTIONAL DUAL REGULATOR CECR"/>
    <property type="match status" value="1"/>
</dbReference>
<accession>A0A2S7CJL9</accession>
<feature type="region of interest" description="Disordered" evidence="3">
    <location>
        <begin position="1"/>
        <end position="63"/>
    </location>
</feature>
<evidence type="ECO:0000256" key="2">
    <source>
        <dbReference type="PROSITE-ProRule" id="PRU00335"/>
    </source>
</evidence>
<dbReference type="SUPFAM" id="SSF46689">
    <property type="entry name" value="Homeodomain-like"/>
    <property type="match status" value="1"/>
</dbReference>
<dbReference type="Gene3D" id="1.10.357.10">
    <property type="entry name" value="Tetracycline Repressor, domain 2"/>
    <property type="match status" value="1"/>
</dbReference>
<dbReference type="OrthoDB" id="8535430at2"/>
<dbReference type="EMBL" id="MDEC01000022">
    <property type="protein sequence ID" value="PPU61747.1"/>
    <property type="molecule type" value="Genomic_DNA"/>
</dbReference>
<dbReference type="InterPro" id="IPR001647">
    <property type="entry name" value="HTH_TetR"/>
</dbReference>
<evidence type="ECO:0000313" key="6">
    <source>
        <dbReference type="Proteomes" id="UP000237872"/>
    </source>
</evidence>
<reference evidence="5 6" key="1">
    <citation type="submission" date="2016-08" db="EMBL/GenBank/DDBJ databases">
        <authorList>
            <person name="Seilhamer J.J."/>
        </authorList>
    </citation>
    <scope>NUCLEOTIDE SEQUENCE [LARGE SCALE GENOMIC DNA]</scope>
    <source>
        <strain evidence="5 6">CFBP4690</strain>
    </source>
</reference>
<gene>
    <name evidence="5" type="ORF">XcodCFBP4690_15145</name>
</gene>
<dbReference type="Proteomes" id="UP000237872">
    <property type="component" value="Unassembled WGS sequence"/>
</dbReference>
<dbReference type="Pfam" id="PF14246">
    <property type="entry name" value="TetR_C_7"/>
    <property type="match status" value="1"/>
</dbReference>
<dbReference type="GO" id="GO:0003700">
    <property type="term" value="F:DNA-binding transcription factor activity"/>
    <property type="evidence" value="ECO:0007669"/>
    <property type="project" value="TreeGrafter"/>
</dbReference>
<dbReference type="InterPro" id="IPR039536">
    <property type="entry name" value="TetR_C_Proteobacteria"/>
</dbReference>
<dbReference type="Gene3D" id="1.10.10.60">
    <property type="entry name" value="Homeodomain-like"/>
    <property type="match status" value="1"/>
</dbReference>
<dbReference type="InterPro" id="IPR009057">
    <property type="entry name" value="Homeodomain-like_sf"/>
</dbReference>
<protein>
    <submittedName>
        <fullName evidence="5">TetR family transcriptional regulator</fullName>
    </submittedName>
</protein>
<dbReference type="PROSITE" id="PS50977">
    <property type="entry name" value="HTH_TETR_2"/>
    <property type="match status" value="1"/>
</dbReference>
<organism evidence="5 6">
    <name type="scientific">Xanthomonas codiaei</name>
    <dbReference type="NCBI Taxonomy" id="56463"/>
    <lineage>
        <taxon>Bacteria</taxon>
        <taxon>Pseudomonadati</taxon>
        <taxon>Pseudomonadota</taxon>
        <taxon>Gammaproteobacteria</taxon>
        <taxon>Lysobacterales</taxon>
        <taxon>Lysobacteraceae</taxon>
        <taxon>Xanthomonas</taxon>
    </lineage>
</organism>
<dbReference type="GO" id="GO:0000976">
    <property type="term" value="F:transcription cis-regulatory region binding"/>
    <property type="evidence" value="ECO:0007669"/>
    <property type="project" value="TreeGrafter"/>
</dbReference>
<evidence type="ECO:0000256" key="1">
    <source>
        <dbReference type="ARBA" id="ARBA00023125"/>
    </source>
</evidence>
<dbReference type="PANTHER" id="PTHR30055">
    <property type="entry name" value="HTH-TYPE TRANSCRIPTIONAL REGULATOR RUTR"/>
    <property type="match status" value="1"/>
</dbReference>
<evidence type="ECO:0000313" key="5">
    <source>
        <dbReference type="EMBL" id="PPU61747.1"/>
    </source>
</evidence>
<comment type="caution">
    <text evidence="5">The sequence shown here is derived from an EMBL/GenBank/DDBJ whole genome shotgun (WGS) entry which is preliminary data.</text>
</comment>
<feature type="domain" description="HTH tetR-type" evidence="4">
    <location>
        <begin position="65"/>
        <end position="125"/>
    </location>
</feature>
<dbReference type="AlphaFoldDB" id="A0A2S7CJL9"/>
<proteinExistence type="predicted"/>